<dbReference type="Proteomes" id="UP000724148">
    <property type="component" value="Unassembled WGS sequence"/>
</dbReference>
<comment type="caution">
    <text evidence="2">The sequence shown here is derived from an EMBL/GenBank/DDBJ whole genome shotgun (WGS) entry which is preliminary data.</text>
</comment>
<protein>
    <recommendedName>
        <fullName evidence="4">Sortase</fullName>
    </recommendedName>
</protein>
<keyword evidence="1" id="KW-0812">Transmembrane</keyword>
<proteinExistence type="predicted"/>
<evidence type="ECO:0000256" key="1">
    <source>
        <dbReference type="SAM" id="Phobius"/>
    </source>
</evidence>
<feature type="transmembrane region" description="Helical" evidence="1">
    <location>
        <begin position="43"/>
        <end position="63"/>
    </location>
</feature>
<evidence type="ECO:0000313" key="3">
    <source>
        <dbReference type="Proteomes" id="UP000724148"/>
    </source>
</evidence>
<keyword evidence="1" id="KW-0472">Membrane</keyword>
<evidence type="ECO:0008006" key="4">
    <source>
        <dbReference type="Google" id="ProtNLM"/>
    </source>
</evidence>
<dbReference type="AlphaFoldDB" id="A0A931SBR2"/>
<dbReference type="EMBL" id="JACOZA010000064">
    <property type="protein sequence ID" value="MBI2096981.1"/>
    <property type="molecule type" value="Genomic_DNA"/>
</dbReference>
<keyword evidence="1" id="KW-1133">Transmembrane helix</keyword>
<gene>
    <name evidence="2" type="ORF">HYT40_02390</name>
</gene>
<accession>A0A931SBR2</accession>
<sequence length="216" mass="23189">MSARKPQLLRGDAKQLKTQAAKAPEKDAAVYVAAPARFSKTFYILWFMSFAVLFSTLYTFGFIPDRVGALGEGVKSGLRGGHVSLLSATLSTAKGEGVDEVMPDTKSAYSSEPRLIIENIGLSAKIVTPASTDDNILNTALTKGAVYYPGSGKLGEVGNVFLFGHSTGLAVVDDAHIDLATTRKLLTISTCRIFGGREDRYVVEAEFMKSYPLTIP</sequence>
<evidence type="ECO:0000313" key="2">
    <source>
        <dbReference type="EMBL" id="MBI2096981.1"/>
    </source>
</evidence>
<reference evidence="2" key="1">
    <citation type="submission" date="2020-07" db="EMBL/GenBank/DDBJ databases">
        <title>Huge and variable diversity of episymbiotic CPR bacteria and DPANN archaea in groundwater ecosystems.</title>
        <authorList>
            <person name="He C.Y."/>
            <person name="Keren R."/>
            <person name="Whittaker M."/>
            <person name="Farag I.F."/>
            <person name="Doudna J."/>
            <person name="Cate J.H.D."/>
            <person name="Banfield J.F."/>
        </authorList>
    </citation>
    <scope>NUCLEOTIDE SEQUENCE</scope>
    <source>
        <strain evidence="2">NC_groundwater_193_Ag_S-0.1um_51_7</strain>
    </source>
</reference>
<dbReference type="Gene3D" id="2.40.260.10">
    <property type="entry name" value="Sortase"/>
    <property type="match status" value="1"/>
</dbReference>
<organism evidence="2 3">
    <name type="scientific">Candidatus Sungiibacteriota bacterium</name>
    <dbReference type="NCBI Taxonomy" id="2750080"/>
    <lineage>
        <taxon>Bacteria</taxon>
        <taxon>Candidatus Sungiibacteriota</taxon>
    </lineage>
</organism>
<dbReference type="InterPro" id="IPR023365">
    <property type="entry name" value="Sortase_dom-sf"/>
</dbReference>
<dbReference type="SUPFAM" id="SSF63817">
    <property type="entry name" value="Sortase"/>
    <property type="match status" value="1"/>
</dbReference>
<name>A0A931SBR2_9BACT</name>